<dbReference type="PROSITE" id="PS51257">
    <property type="entry name" value="PROKAR_LIPOPROTEIN"/>
    <property type="match status" value="1"/>
</dbReference>
<dbReference type="RefSeq" id="WP_010864569.1">
    <property type="nucleotide sequence ID" value="NZ_CP076372.1"/>
</dbReference>
<dbReference type="PANTHER" id="PTHR37423">
    <property type="entry name" value="SOLUBLE LYTIC MUREIN TRANSGLYCOSYLASE-RELATED"/>
    <property type="match status" value="1"/>
</dbReference>
<organism evidence="8 9">
    <name type="scientific">Plesiomonas shigelloides</name>
    <name type="common">Aeromonas shigelloides</name>
    <dbReference type="NCBI Taxonomy" id="703"/>
    <lineage>
        <taxon>Bacteria</taxon>
        <taxon>Pseudomonadati</taxon>
        <taxon>Pseudomonadota</taxon>
        <taxon>Gammaproteobacteria</taxon>
        <taxon>Enterobacterales</taxon>
        <taxon>Enterobacteriaceae</taxon>
        <taxon>Plesiomonas</taxon>
    </lineage>
</organism>
<evidence type="ECO:0000259" key="6">
    <source>
        <dbReference type="Pfam" id="PF01464"/>
    </source>
</evidence>
<dbReference type="GO" id="GO:0000270">
    <property type="term" value="P:peptidoglycan metabolic process"/>
    <property type="evidence" value="ECO:0007669"/>
    <property type="project" value="InterPro"/>
</dbReference>
<comment type="caution">
    <text evidence="8">The sequence shown here is derived from an EMBL/GenBank/DDBJ whole genome shotgun (WGS) entry which is preliminary data.</text>
</comment>
<accession>A0A8E0SWU5</accession>
<dbReference type="InterPro" id="IPR023346">
    <property type="entry name" value="Lysozyme-like_dom_sf"/>
</dbReference>
<dbReference type="Pfam" id="PF01464">
    <property type="entry name" value="SLT"/>
    <property type="match status" value="1"/>
</dbReference>
<reference evidence="8" key="1">
    <citation type="submission" date="2021-03" db="EMBL/GenBank/DDBJ databases">
        <title>Plesiomonas shigelloides zfcc0051, isolated from zebrafish feces.</title>
        <authorList>
            <person name="Vanderhoek Z."/>
            <person name="Gaulke C."/>
        </authorList>
    </citation>
    <scope>NUCLEOTIDE SEQUENCE</scope>
    <source>
        <strain evidence="8">Zfcc0051</strain>
    </source>
</reference>
<feature type="domain" description="Murein transglycosylase-C N-terminal" evidence="7">
    <location>
        <begin position="28"/>
        <end position="188"/>
    </location>
</feature>
<dbReference type="GO" id="GO:0008933">
    <property type="term" value="F:peptidoglycan lytic transglycosylase activity"/>
    <property type="evidence" value="ECO:0007669"/>
    <property type="project" value="InterPro"/>
</dbReference>
<dbReference type="SUPFAM" id="SSF53955">
    <property type="entry name" value="Lysozyme-like"/>
    <property type="match status" value="1"/>
</dbReference>
<dbReference type="EMBL" id="JAFNAA010000010">
    <property type="protein sequence ID" value="MBO1108656.1"/>
    <property type="molecule type" value="Genomic_DNA"/>
</dbReference>
<evidence type="ECO:0000259" key="7">
    <source>
        <dbReference type="Pfam" id="PF11873"/>
    </source>
</evidence>
<feature type="domain" description="Transglycosylase SLT" evidence="6">
    <location>
        <begin position="193"/>
        <end position="316"/>
    </location>
</feature>
<dbReference type="Gene3D" id="1.10.530.10">
    <property type="match status" value="1"/>
</dbReference>
<evidence type="ECO:0000256" key="1">
    <source>
        <dbReference type="ARBA" id="ARBA00001420"/>
    </source>
</evidence>
<evidence type="ECO:0000256" key="3">
    <source>
        <dbReference type="ARBA" id="ARBA00012587"/>
    </source>
</evidence>
<dbReference type="InterPro" id="IPR000189">
    <property type="entry name" value="Transglyc_AS"/>
</dbReference>
<dbReference type="PANTHER" id="PTHR37423:SF2">
    <property type="entry name" value="MEMBRANE-BOUND LYTIC MUREIN TRANSGLYCOSYLASE C"/>
    <property type="match status" value="1"/>
</dbReference>
<dbReference type="Pfam" id="PF11873">
    <property type="entry name" value="Mltc_N"/>
    <property type="match status" value="1"/>
</dbReference>
<keyword evidence="5" id="KW-0961">Cell wall biogenesis/degradation</keyword>
<evidence type="ECO:0000313" key="9">
    <source>
        <dbReference type="Proteomes" id="UP000664658"/>
    </source>
</evidence>
<proteinExistence type="inferred from homology"/>
<sequence length="359" mass="40774">MKKKLTWCVILPLLAACASKPKEDPSLYVKDTNGFDILMGQFSANIEDLWGLNEMLVASRKDYVKYTDRYYTRSHIDFENGMVTVETIATQNPLDKLRNAMVHTLLMGDDPNGIDLFSDSDVPFSKHPFLAGQVVDEQKKAITNQIQAGRFADYLLQTKLKSRQIGSRTVWYVDIPMIANHLNYRAKKYLHIVRKASRNYNVDESLILAIMQVESSFNPYAVSSANALGLMQVVQHTAGRDVYNLVKNKDGTPSRDYLFDPEKNIDTGTAYLHILQTNYLANIRNPVSRRYAMISAYNGGAGAVLRIFSQDKQKAVDIINSMSPDELYNVLTTRHPSAQARHYLYKVNTAQRNYRGRIV</sequence>
<evidence type="ECO:0000256" key="5">
    <source>
        <dbReference type="ARBA" id="ARBA00023316"/>
    </source>
</evidence>
<dbReference type="InterPro" id="IPR024570">
    <property type="entry name" value="Murein_transglycosylaseC_N"/>
</dbReference>
<evidence type="ECO:0000313" key="8">
    <source>
        <dbReference type="EMBL" id="MBO1108656.1"/>
    </source>
</evidence>
<dbReference type="PROSITE" id="PS00922">
    <property type="entry name" value="TRANSGLYCOSYLASE"/>
    <property type="match status" value="1"/>
</dbReference>
<dbReference type="Proteomes" id="UP000664658">
    <property type="component" value="Unassembled WGS sequence"/>
</dbReference>
<comment type="catalytic activity">
    <reaction evidence="1">
        <text>Exolytic cleavage of the (1-&gt;4)-beta-glycosidic linkage between N-acetylmuramic acid (MurNAc) and N-acetylglucosamine (GlcNAc) residues in peptidoglycan, from either the reducing or the non-reducing ends of the peptidoglycan chains, with concomitant formation of a 1,6-anhydrobond in the MurNAc residue.</text>
        <dbReference type="EC" id="4.2.2.n1"/>
    </reaction>
</comment>
<protein>
    <recommendedName>
        <fullName evidence="3">peptidoglycan lytic exotransglycosylase</fullName>
        <ecNumber evidence="3">4.2.2.n1</ecNumber>
    </recommendedName>
</protein>
<dbReference type="GeneID" id="69704295"/>
<dbReference type="EC" id="4.2.2.n1" evidence="3"/>
<dbReference type="AlphaFoldDB" id="A0A8E0SWU5"/>
<evidence type="ECO:0000256" key="2">
    <source>
        <dbReference type="ARBA" id="ARBA00007734"/>
    </source>
</evidence>
<keyword evidence="4 8" id="KW-0456">Lyase</keyword>
<comment type="similarity">
    <text evidence="2">Belongs to the transglycosylase Slt family.</text>
</comment>
<dbReference type="InterPro" id="IPR008258">
    <property type="entry name" value="Transglycosylase_SLT_dom_1"/>
</dbReference>
<dbReference type="GO" id="GO:0016020">
    <property type="term" value="C:membrane"/>
    <property type="evidence" value="ECO:0007669"/>
    <property type="project" value="InterPro"/>
</dbReference>
<dbReference type="NCBIfam" id="NF008670">
    <property type="entry name" value="PRK11671.1"/>
    <property type="match status" value="1"/>
</dbReference>
<dbReference type="CDD" id="cd16893">
    <property type="entry name" value="LT_MltC_MltE"/>
    <property type="match status" value="1"/>
</dbReference>
<name>A0A8E0SWU5_PLESH</name>
<dbReference type="GO" id="GO:0071555">
    <property type="term" value="P:cell wall organization"/>
    <property type="evidence" value="ECO:0007669"/>
    <property type="project" value="UniProtKB-KW"/>
</dbReference>
<gene>
    <name evidence="8" type="primary">mltC</name>
    <name evidence="8" type="ORF">J2R62_10515</name>
</gene>
<evidence type="ECO:0000256" key="4">
    <source>
        <dbReference type="ARBA" id="ARBA00023239"/>
    </source>
</evidence>